<name>A0ACC4CDN2_POPAL</name>
<proteinExistence type="predicted"/>
<dbReference type="Proteomes" id="UP000309997">
    <property type="component" value="Unassembled WGS sequence"/>
</dbReference>
<keyword evidence="2" id="KW-1185">Reference proteome</keyword>
<accession>A0ACC4CDN2</accession>
<reference evidence="1 2" key="1">
    <citation type="journal article" date="2024" name="Plant Biotechnol. J.">
        <title>Genome and CRISPR/Cas9 system of a widespread forest tree (Populus alba) in the world.</title>
        <authorList>
            <person name="Liu Y.J."/>
            <person name="Jiang P.F."/>
            <person name="Han X.M."/>
            <person name="Li X.Y."/>
            <person name="Wang H.M."/>
            <person name="Wang Y.J."/>
            <person name="Wang X.X."/>
            <person name="Zeng Q.Y."/>
        </authorList>
    </citation>
    <scope>NUCLEOTIDE SEQUENCE [LARGE SCALE GENOMIC DNA]</scope>
    <source>
        <strain evidence="2">cv. PAL-ZL1</strain>
    </source>
</reference>
<gene>
    <name evidence="1" type="ORF">D5086_011335</name>
</gene>
<protein>
    <submittedName>
        <fullName evidence="1">Uncharacterized protein</fullName>
    </submittedName>
</protein>
<comment type="caution">
    <text evidence="1">The sequence shown here is derived from an EMBL/GenBank/DDBJ whole genome shotgun (WGS) entry which is preliminary data.</text>
</comment>
<organism evidence="1 2">
    <name type="scientific">Populus alba</name>
    <name type="common">White poplar</name>
    <dbReference type="NCBI Taxonomy" id="43335"/>
    <lineage>
        <taxon>Eukaryota</taxon>
        <taxon>Viridiplantae</taxon>
        <taxon>Streptophyta</taxon>
        <taxon>Embryophyta</taxon>
        <taxon>Tracheophyta</taxon>
        <taxon>Spermatophyta</taxon>
        <taxon>Magnoliopsida</taxon>
        <taxon>eudicotyledons</taxon>
        <taxon>Gunneridae</taxon>
        <taxon>Pentapetalae</taxon>
        <taxon>rosids</taxon>
        <taxon>fabids</taxon>
        <taxon>Malpighiales</taxon>
        <taxon>Salicaceae</taxon>
        <taxon>Saliceae</taxon>
        <taxon>Populus</taxon>
    </lineage>
</organism>
<sequence>MLVRNVRGTLAAAARQFSAAAVTEKGIVSGGEGKKSGGGDTLGRRLFSLVYGKRSAVITIRKWKEEGHNVRKYELNRIVRELRKLKRYKHALEVCEWMTKQSDIKLVPGDYAVHLDLIAKIRGLNSAEKFFEDIPDKMRDYQACSALLHVYVQNKSISKAEALMEKMSECGFLKNALPYNHMLSVYVANGQLEKVAEIIQELKKKTSPDVVTYNMWLTACASQNDVETAEKVFMELKKSKLDPDWVTYSTLTNLYIKRECLEKAAYTLKEVEKRASKKNRVTYSSLLSLHANMKDKDGLHRTWNKMKSVFNKMNDAEYNCMISSLVKLGEFGGAENLYNEWESVSATRDSRVSNIVLASYINRNQMEDAENFCQRMVQKGITPCYTTWELLTCGHLKTEQMEKVLENFKKALCSVRKWTPDKRLIGDIFKNLEERGDIEGAEKLLVILRDAGHVSTVIYNSLLRTYAKAGKMPVIIEERMQKDNVELDDETHKLIQTTSTMCVIWAPDNLHLNLILIVRISHGASEFLEILLDGIKGHGWSSPPLLYPGLPHTALFIRVLPIDSYYSSGQLLNTSLGTSNDSV</sequence>
<evidence type="ECO:0000313" key="2">
    <source>
        <dbReference type="Proteomes" id="UP000309997"/>
    </source>
</evidence>
<dbReference type="EMBL" id="RCHU02000005">
    <property type="protein sequence ID" value="KAL3592695.1"/>
    <property type="molecule type" value="Genomic_DNA"/>
</dbReference>
<evidence type="ECO:0000313" key="1">
    <source>
        <dbReference type="EMBL" id="KAL3592695.1"/>
    </source>
</evidence>